<comment type="caution">
    <text evidence="7">The sequence shown here is derived from an EMBL/GenBank/DDBJ whole genome shotgun (WGS) entry which is preliminary data.</text>
</comment>
<keyword evidence="4" id="KW-0968">Cytoplasmic vesicle</keyword>
<dbReference type="SMART" id="SM00273">
    <property type="entry name" value="ENTH"/>
    <property type="match status" value="1"/>
</dbReference>
<dbReference type="InterPro" id="IPR011417">
    <property type="entry name" value="ANTH_dom"/>
</dbReference>
<evidence type="ECO:0000256" key="1">
    <source>
        <dbReference type="ARBA" id="ARBA00004132"/>
    </source>
</evidence>
<reference evidence="7" key="2">
    <citation type="submission" date="2019-07" db="EMBL/GenBank/DDBJ databases">
        <authorList>
            <person name="Yang Y."/>
            <person name="Bocs S."/>
            <person name="Baudouin L."/>
        </authorList>
    </citation>
    <scope>NUCLEOTIDE SEQUENCE</scope>
    <source>
        <tissue evidence="7">Spear leaf of Hainan Tall coconut</tissue>
    </source>
</reference>
<proteinExistence type="predicted"/>
<dbReference type="Proteomes" id="UP000797356">
    <property type="component" value="Chromosome 5"/>
</dbReference>
<dbReference type="GO" id="GO:0005545">
    <property type="term" value="F:1-phosphatidylinositol binding"/>
    <property type="evidence" value="ECO:0007669"/>
    <property type="project" value="InterPro"/>
</dbReference>
<keyword evidence="3" id="KW-0333">Golgi apparatus</keyword>
<comment type="subcellular location">
    <subcellularLocation>
        <location evidence="1">Cytoplasmic vesicle</location>
        <location evidence="1">Clathrin-coated vesicle</location>
    </subcellularLocation>
    <subcellularLocation>
        <location evidence="2">Golgi apparatus</location>
    </subcellularLocation>
</comment>
<dbReference type="Pfam" id="PF07651">
    <property type="entry name" value="ANTH"/>
    <property type="match status" value="1"/>
</dbReference>
<dbReference type="InterPro" id="IPR013809">
    <property type="entry name" value="ENTH"/>
</dbReference>
<evidence type="ECO:0000259" key="6">
    <source>
        <dbReference type="PROSITE" id="PS50942"/>
    </source>
</evidence>
<sequence length="393" mass="44736">MRGSDLKLILARASSDDDVALSETHVWDLASLFSSSPSASQAFALTFTRRFGRTKSWRVAVKCLHLLHRLLRTLPSDHPFHSHLLRSHADAIISLNPCHFRCTSDELTIFVRSYAFFLDEALFCLQEITKDPSLPPPKTLAEKVKEVDQAVELVSQLQGMLDRVMECRPLGTAGRSSIVRSAMKHIIRDSFMWYATLWPRLMLVLDNLLQMPHRLCIAGLDIYKRAAEQAGRLDEHYDWCKRMSLCGLYEYPLVEKIPQIQVRALESLVENMWQLTDSSSSSSPVTFSSSPSTLTASESSSSKSVETVKNAVINVEWEKFEEDEKPLIQFGQERANWEDLLEASVDCSSTWAPLTFDEPQERSQNNEDSRLGKHKGNLQEYNPFLDHVHLHTI</sequence>
<name>A0A8K0IAI7_COCNU</name>
<feature type="domain" description="ENTH" evidence="6">
    <location>
        <begin position="1"/>
        <end position="132"/>
    </location>
</feature>
<dbReference type="InterPro" id="IPR014712">
    <property type="entry name" value="ANTH_dom_sf"/>
</dbReference>
<dbReference type="GO" id="GO:0032050">
    <property type="term" value="F:clathrin heavy chain binding"/>
    <property type="evidence" value="ECO:0007669"/>
    <property type="project" value="TreeGrafter"/>
</dbReference>
<reference evidence="7" key="1">
    <citation type="journal article" date="2017" name="Gigascience">
        <title>The genome draft of coconut (Cocos nucifera).</title>
        <authorList>
            <person name="Xiao Y."/>
            <person name="Xu P."/>
            <person name="Fan H."/>
            <person name="Baudouin L."/>
            <person name="Xia W."/>
            <person name="Bocs S."/>
            <person name="Xu J."/>
            <person name="Li Q."/>
            <person name="Guo A."/>
            <person name="Zhou L."/>
            <person name="Li J."/>
            <person name="Wu Y."/>
            <person name="Ma Z."/>
            <person name="Armero A."/>
            <person name="Issali A.E."/>
            <person name="Liu N."/>
            <person name="Peng M."/>
            <person name="Yang Y."/>
        </authorList>
    </citation>
    <scope>NUCLEOTIDE SEQUENCE</scope>
    <source>
        <tissue evidence="7">Spear leaf of Hainan Tall coconut</tissue>
    </source>
</reference>
<evidence type="ECO:0000313" key="8">
    <source>
        <dbReference type="Proteomes" id="UP000797356"/>
    </source>
</evidence>
<dbReference type="GO" id="GO:0000149">
    <property type="term" value="F:SNARE binding"/>
    <property type="evidence" value="ECO:0007669"/>
    <property type="project" value="TreeGrafter"/>
</dbReference>
<evidence type="ECO:0000256" key="4">
    <source>
        <dbReference type="ARBA" id="ARBA00023329"/>
    </source>
</evidence>
<dbReference type="InterPro" id="IPR008942">
    <property type="entry name" value="ENTH_VHS"/>
</dbReference>
<dbReference type="GO" id="GO:0072583">
    <property type="term" value="P:clathrin-dependent endocytosis"/>
    <property type="evidence" value="ECO:0007669"/>
    <property type="project" value="InterPro"/>
</dbReference>
<evidence type="ECO:0000256" key="3">
    <source>
        <dbReference type="ARBA" id="ARBA00023034"/>
    </source>
</evidence>
<dbReference type="PANTHER" id="PTHR22951">
    <property type="entry name" value="CLATHRIN ASSEMBLY PROTEIN"/>
    <property type="match status" value="1"/>
</dbReference>
<dbReference type="GO" id="GO:0005794">
    <property type="term" value="C:Golgi apparatus"/>
    <property type="evidence" value="ECO:0007669"/>
    <property type="project" value="UniProtKB-SubCell"/>
</dbReference>
<evidence type="ECO:0000313" key="7">
    <source>
        <dbReference type="EMBL" id="KAG1342710.1"/>
    </source>
</evidence>
<dbReference type="EMBL" id="CM017876">
    <property type="protein sequence ID" value="KAG1342710.1"/>
    <property type="molecule type" value="Genomic_DNA"/>
</dbReference>
<feature type="compositionally biased region" description="Low complexity" evidence="5">
    <location>
        <begin position="278"/>
        <end position="301"/>
    </location>
</feature>
<evidence type="ECO:0000256" key="2">
    <source>
        <dbReference type="ARBA" id="ARBA00004555"/>
    </source>
</evidence>
<keyword evidence="8" id="KW-1185">Reference proteome</keyword>
<organism evidence="7 8">
    <name type="scientific">Cocos nucifera</name>
    <name type="common">Coconut palm</name>
    <dbReference type="NCBI Taxonomy" id="13894"/>
    <lineage>
        <taxon>Eukaryota</taxon>
        <taxon>Viridiplantae</taxon>
        <taxon>Streptophyta</taxon>
        <taxon>Embryophyta</taxon>
        <taxon>Tracheophyta</taxon>
        <taxon>Spermatophyta</taxon>
        <taxon>Magnoliopsida</taxon>
        <taxon>Liliopsida</taxon>
        <taxon>Arecaceae</taxon>
        <taxon>Arecoideae</taxon>
        <taxon>Cocoseae</taxon>
        <taxon>Attaleinae</taxon>
        <taxon>Cocos</taxon>
    </lineage>
</organism>
<dbReference type="GO" id="GO:0005546">
    <property type="term" value="F:phosphatidylinositol-4,5-bisphosphate binding"/>
    <property type="evidence" value="ECO:0007669"/>
    <property type="project" value="TreeGrafter"/>
</dbReference>
<dbReference type="SUPFAM" id="SSF48464">
    <property type="entry name" value="ENTH/VHS domain"/>
    <property type="match status" value="1"/>
</dbReference>
<dbReference type="PANTHER" id="PTHR22951:SF22">
    <property type="entry name" value="ENTH DOMAIN-CONTAINING PROTEIN"/>
    <property type="match status" value="1"/>
</dbReference>
<dbReference type="AlphaFoldDB" id="A0A8K0IAI7"/>
<dbReference type="InterPro" id="IPR045192">
    <property type="entry name" value="AP180-like"/>
</dbReference>
<dbReference type="Gene3D" id="1.25.40.90">
    <property type="match status" value="1"/>
</dbReference>
<protein>
    <submittedName>
        <fullName evidence="7">Putative clathrin assembly protein</fullName>
    </submittedName>
</protein>
<feature type="region of interest" description="Disordered" evidence="5">
    <location>
        <begin position="277"/>
        <end position="301"/>
    </location>
</feature>
<evidence type="ECO:0000256" key="5">
    <source>
        <dbReference type="SAM" id="MobiDB-lite"/>
    </source>
</evidence>
<dbReference type="SUPFAM" id="SSF89009">
    <property type="entry name" value="GAT-like domain"/>
    <property type="match status" value="1"/>
</dbReference>
<accession>A0A8K0IAI7</accession>
<dbReference type="GO" id="GO:0048268">
    <property type="term" value="P:clathrin coat assembly"/>
    <property type="evidence" value="ECO:0007669"/>
    <property type="project" value="InterPro"/>
</dbReference>
<gene>
    <name evidence="7" type="ORF">COCNU_05G009390</name>
</gene>
<dbReference type="PROSITE" id="PS50942">
    <property type="entry name" value="ENTH"/>
    <property type="match status" value="1"/>
</dbReference>
<dbReference type="GO" id="GO:0030136">
    <property type="term" value="C:clathrin-coated vesicle"/>
    <property type="evidence" value="ECO:0007669"/>
    <property type="project" value="UniProtKB-SubCell"/>
</dbReference>
<dbReference type="GO" id="GO:0005905">
    <property type="term" value="C:clathrin-coated pit"/>
    <property type="evidence" value="ECO:0007669"/>
    <property type="project" value="TreeGrafter"/>
</dbReference>
<dbReference type="GO" id="GO:0006900">
    <property type="term" value="P:vesicle budding from membrane"/>
    <property type="evidence" value="ECO:0007669"/>
    <property type="project" value="TreeGrafter"/>
</dbReference>
<dbReference type="Gene3D" id="1.20.58.150">
    <property type="entry name" value="ANTH domain"/>
    <property type="match status" value="1"/>
</dbReference>
<dbReference type="OrthoDB" id="769995at2759"/>